<reference evidence="2" key="1">
    <citation type="submission" date="2017-02" db="EMBL/GenBank/DDBJ databases">
        <authorList>
            <person name="Dridi B."/>
        </authorList>
    </citation>
    <scope>NUCLEOTIDE SEQUENCE [LARGE SCALE GENOMIC DNA]</scope>
    <source>
        <strain evidence="2">bH819</strain>
    </source>
</reference>
<dbReference type="EMBL" id="FWFD01000008">
    <property type="protein sequence ID" value="SLM85530.1"/>
    <property type="molecule type" value="Genomic_DNA"/>
</dbReference>
<accession>A0A1X6WMM4</accession>
<dbReference type="Proteomes" id="UP000195918">
    <property type="component" value="Unassembled WGS sequence"/>
</dbReference>
<dbReference type="AlphaFoldDB" id="A0A1X6WMM4"/>
<gene>
    <name evidence="1" type="ORF">FM121_05480</name>
</gene>
<keyword evidence="2" id="KW-1185">Reference proteome</keyword>
<dbReference type="OrthoDB" id="2004187at2"/>
<dbReference type="RefSeq" id="WP_086951163.1">
    <property type="nucleotide sequence ID" value="NZ_FWFD01000008.1"/>
</dbReference>
<organism evidence="1 2">
    <name type="scientific">Vagococcus fluvialis bH819</name>
    <dbReference type="NCBI Taxonomy" id="1255619"/>
    <lineage>
        <taxon>Bacteria</taxon>
        <taxon>Bacillati</taxon>
        <taxon>Bacillota</taxon>
        <taxon>Bacilli</taxon>
        <taxon>Lactobacillales</taxon>
        <taxon>Enterococcaceae</taxon>
        <taxon>Vagococcus</taxon>
    </lineage>
</organism>
<evidence type="ECO:0000313" key="2">
    <source>
        <dbReference type="Proteomes" id="UP000195918"/>
    </source>
</evidence>
<sequence>MDDTNKIIGELFFKTFNIRIRRIVMFESENQQKLIPALYFGLNEDENTEKHNQIIKEAVESFEGTLQWRFGRSYPSRINYEIVPKIVREKMDQYYEKTNEYVGYGNLLTEEEYKVTIEQAIADIPSLYTHLEKYFKEHIL</sequence>
<proteinExistence type="predicted"/>
<protein>
    <submittedName>
        <fullName evidence="1">Uncharacterized protein</fullName>
    </submittedName>
</protein>
<evidence type="ECO:0000313" key="1">
    <source>
        <dbReference type="EMBL" id="SLM85530.1"/>
    </source>
</evidence>
<name>A0A1X6WMM4_9ENTE</name>